<reference evidence="2" key="1">
    <citation type="submission" date="2022-11" db="UniProtKB">
        <authorList>
            <consortium name="WormBaseParasite"/>
        </authorList>
    </citation>
    <scope>IDENTIFICATION</scope>
</reference>
<organism evidence="1 2">
    <name type="scientific">Panagrolaimus sp. JU765</name>
    <dbReference type="NCBI Taxonomy" id="591449"/>
    <lineage>
        <taxon>Eukaryota</taxon>
        <taxon>Metazoa</taxon>
        <taxon>Ecdysozoa</taxon>
        <taxon>Nematoda</taxon>
        <taxon>Chromadorea</taxon>
        <taxon>Rhabditida</taxon>
        <taxon>Tylenchina</taxon>
        <taxon>Panagrolaimomorpha</taxon>
        <taxon>Panagrolaimoidea</taxon>
        <taxon>Panagrolaimidae</taxon>
        <taxon>Panagrolaimus</taxon>
    </lineage>
</organism>
<sequence length="226" mass="25664">MKVPTAPPLLPPEYPPPAYPGVAPEAPKKHKICFTLVDARKAAFVLSCCGIGFSFILFFLIFFEAIAFIVVCLLSAFILFFLIFFEAIAFIVVCMLSAYAYYNKNAFLYLPHICFFLLNCFLLVGLTILAFVAIFAPELASAYIPYLPDILKEWYRYFAIFVLLFCVMTTAFTLQNDSETPKTRTSRGSAQRLTLREPQNAKPLEKLISTRLKHKLKGCEPVFLFF</sequence>
<evidence type="ECO:0000313" key="1">
    <source>
        <dbReference type="Proteomes" id="UP000887576"/>
    </source>
</evidence>
<dbReference type="Proteomes" id="UP000887576">
    <property type="component" value="Unplaced"/>
</dbReference>
<protein>
    <submittedName>
        <fullName evidence="2">Uncharacterized protein</fullName>
    </submittedName>
</protein>
<name>A0AC34QFA7_9BILA</name>
<accession>A0AC34QFA7</accession>
<dbReference type="WBParaSite" id="JU765_v2.g15865.t2">
    <property type="protein sequence ID" value="JU765_v2.g15865.t2"/>
    <property type="gene ID" value="JU765_v2.g15865"/>
</dbReference>
<proteinExistence type="predicted"/>
<evidence type="ECO:0000313" key="2">
    <source>
        <dbReference type="WBParaSite" id="JU765_v2.g15865.t2"/>
    </source>
</evidence>